<keyword evidence="8" id="KW-1185">Reference proteome</keyword>
<dbReference type="KEGG" id="lvs:LOKVESSMR4R_03219"/>
<dbReference type="InterPro" id="IPR003439">
    <property type="entry name" value="ABC_transporter-like_ATP-bd"/>
</dbReference>
<evidence type="ECO:0000256" key="1">
    <source>
        <dbReference type="ARBA" id="ARBA00005417"/>
    </source>
</evidence>
<keyword evidence="5" id="KW-0029">Amino-acid transport</keyword>
<dbReference type="PANTHER" id="PTHR43820">
    <property type="entry name" value="HIGH-AFFINITY BRANCHED-CHAIN AMINO ACID TRANSPORT ATP-BINDING PROTEIN LIVF"/>
    <property type="match status" value="1"/>
</dbReference>
<dbReference type="PROSITE" id="PS50893">
    <property type="entry name" value="ABC_TRANSPORTER_2"/>
    <property type="match status" value="1"/>
</dbReference>
<dbReference type="InterPro" id="IPR052156">
    <property type="entry name" value="BCAA_Transport_ATP-bd_LivF"/>
</dbReference>
<name>A0A1Y0EGD8_9RHOB</name>
<comment type="similarity">
    <text evidence="1">Belongs to the ABC transporter superfamily.</text>
</comment>
<feature type="domain" description="ABC transporter" evidence="6">
    <location>
        <begin position="3"/>
        <end position="232"/>
    </location>
</feature>
<dbReference type="RefSeq" id="WP_087210581.1">
    <property type="nucleotide sequence ID" value="NZ_CP021431.1"/>
</dbReference>
<gene>
    <name evidence="7" type="primary">livF</name>
    <name evidence="7" type="ORF">LOKVESSMR4R_03219</name>
</gene>
<dbReference type="SMART" id="SM00382">
    <property type="entry name" value="AAA"/>
    <property type="match status" value="1"/>
</dbReference>
<dbReference type="EMBL" id="CP021431">
    <property type="protein sequence ID" value="ARU02500.1"/>
    <property type="molecule type" value="Genomic_DNA"/>
</dbReference>
<dbReference type="InterPro" id="IPR003593">
    <property type="entry name" value="AAA+_ATPase"/>
</dbReference>
<evidence type="ECO:0000256" key="3">
    <source>
        <dbReference type="ARBA" id="ARBA00022741"/>
    </source>
</evidence>
<reference evidence="7 8" key="1">
    <citation type="submission" date="2017-05" db="EMBL/GenBank/DDBJ databases">
        <title>Genome Sequence of Loktanella vestfoldensis Strain SMR4r Isolated from a Culture of the Diatom Skeletonema marinoi.</title>
        <authorList>
            <person name="Topel M."/>
            <person name="Pinder M.I.M."/>
            <person name="Johansson O.N."/>
            <person name="Kourtchenko O."/>
            <person name="Godhe A."/>
            <person name="Clarke A.K."/>
        </authorList>
    </citation>
    <scope>NUCLEOTIDE SEQUENCE [LARGE SCALE GENOMIC DNA]</scope>
    <source>
        <strain evidence="7 8">SMR4r</strain>
    </source>
</reference>
<dbReference type="CDD" id="cd03224">
    <property type="entry name" value="ABC_TM1139_LivF_branched"/>
    <property type="match status" value="1"/>
</dbReference>
<dbReference type="GO" id="GO:0015658">
    <property type="term" value="F:branched-chain amino acid transmembrane transporter activity"/>
    <property type="evidence" value="ECO:0007669"/>
    <property type="project" value="TreeGrafter"/>
</dbReference>
<evidence type="ECO:0000259" key="6">
    <source>
        <dbReference type="PROSITE" id="PS50893"/>
    </source>
</evidence>
<keyword evidence="2" id="KW-0813">Transport</keyword>
<keyword evidence="4 7" id="KW-0067">ATP-binding</keyword>
<accession>A0A1Y0EGD8</accession>
<dbReference type="GO" id="GO:0016887">
    <property type="term" value="F:ATP hydrolysis activity"/>
    <property type="evidence" value="ECO:0007669"/>
    <property type="project" value="InterPro"/>
</dbReference>
<evidence type="ECO:0000256" key="4">
    <source>
        <dbReference type="ARBA" id="ARBA00022840"/>
    </source>
</evidence>
<organism evidence="7 8">
    <name type="scientific">Yoonia vestfoldensis</name>
    <dbReference type="NCBI Taxonomy" id="245188"/>
    <lineage>
        <taxon>Bacteria</taxon>
        <taxon>Pseudomonadati</taxon>
        <taxon>Pseudomonadota</taxon>
        <taxon>Alphaproteobacteria</taxon>
        <taxon>Rhodobacterales</taxon>
        <taxon>Paracoccaceae</taxon>
        <taxon>Yoonia</taxon>
    </lineage>
</organism>
<evidence type="ECO:0000313" key="8">
    <source>
        <dbReference type="Proteomes" id="UP000195273"/>
    </source>
</evidence>
<dbReference type="OrthoDB" id="9776369at2"/>
<evidence type="ECO:0000256" key="2">
    <source>
        <dbReference type="ARBA" id="ARBA00022448"/>
    </source>
</evidence>
<dbReference type="InterPro" id="IPR027417">
    <property type="entry name" value="P-loop_NTPase"/>
</dbReference>
<dbReference type="AlphaFoldDB" id="A0A1Y0EGD8"/>
<dbReference type="GO" id="GO:0005524">
    <property type="term" value="F:ATP binding"/>
    <property type="evidence" value="ECO:0007669"/>
    <property type="project" value="UniProtKB-KW"/>
</dbReference>
<dbReference type="GO" id="GO:0015807">
    <property type="term" value="P:L-amino acid transport"/>
    <property type="evidence" value="ECO:0007669"/>
    <property type="project" value="TreeGrafter"/>
</dbReference>
<proteinExistence type="inferred from homology"/>
<dbReference type="SUPFAM" id="SSF52540">
    <property type="entry name" value="P-loop containing nucleoside triphosphate hydrolases"/>
    <property type="match status" value="1"/>
</dbReference>
<sequence>MKLEVKGLHSGYGKVTILHGMNFIAEPGEITCILGPNGAGKSTLMKTIAGHLPVDRGEITIDGKSFTKLSALATTRSGVGYVPQENNTFAEMTVRDNLLASALNFADTGARIDNTYERFPILKERSTQLASTLSGGERQTLAVANALIGAPKVLMLDEPTAGLAPIFVDRIVDWVCELAQSGMTVIWVVEQNPEKILKISRTTWMFDAGRNRETLPSADLLEPGRLEEMLLQAH</sequence>
<protein>
    <submittedName>
        <fullName evidence="7">High-affinity branched-chain amino acid transport ATP-binding protein LivF</fullName>
    </submittedName>
</protein>
<dbReference type="Gene3D" id="3.40.50.300">
    <property type="entry name" value="P-loop containing nucleotide triphosphate hydrolases"/>
    <property type="match status" value="1"/>
</dbReference>
<keyword evidence="3" id="KW-0547">Nucleotide-binding</keyword>
<evidence type="ECO:0000256" key="5">
    <source>
        <dbReference type="ARBA" id="ARBA00022970"/>
    </source>
</evidence>
<evidence type="ECO:0000313" key="7">
    <source>
        <dbReference type="EMBL" id="ARU02500.1"/>
    </source>
</evidence>
<dbReference type="Pfam" id="PF00005">
    <property type="entry name" value="ABC_tran"/>
    <property type="match status" value="1"/>
</dbReference>
<dbReference type="PANTHER" id="PTHR43820:SF4">
    <property type="entry name" value="HIGH-AFFINITY BRANCHED-CHAIN AMINO ACID TRANSPORT ATP-BINDING PROTEIN LIVF"/>
    <property type="match status" value="1"/>
</dbReference>
<dbReference type="Proteomes" id="UP000195273">
    <property type="component" value="Chromosome"/>
</dbReference>